<dbReference type="InterPro" id="IPR036890">
    <property type="entry name" value="HATPase_C_sf"/>
</dbReference>
<dbReference type="Pfam" id="PF00512">
    <property type="entry name" value="HisKA"/>
    <property type="match status" value="1"/>
</dbReference>
<dbReference type="InterPro" id="IPR036097">
    <property type="entry name" value="HisK_dim/P_sf"/>
</dbReference>
<dbReference type="Gene3D" id="3.30.565.10">
    <property type="entry name" value="Histidine kinase-like ATPase, C-terminal domain"/>
    <property type="match status" value="1"/>
</dbReference>
<sequence length="445" mass="48203">MKRSESMTRRMVIALTSVVALSWLIASALGVMVMQDEFAEIFDSGVQETAERLLPLIADDLKERSPEDERHLVQPADGKEYLTYQLRDSEGEVLLRSRDGAYEPFDVPLTPGFADTATQRIYTVATEDGTLYLQMADAFANRREAIVEAGTALILPLLLLIPASIVAVILVVRRTLAPVQTLRDEIGRKDSGNMVPVDDTRLPKELNPIARSVNLLLERLRAALESERAFASNSAHELRTPIAGALAQAQRLQADIPREFAPRVAQIERSLSHLAQLAEKLLQMSRAEAGIGTSDVETDLLPIVGLVLEDIGRSDKGDDRIELHVPSGGKLRGMINGDAFGIVVRNLVENALIHSPAGTTVDVHVGDDNSLRVINDSPVIDPALLPKLTTRFTRGTTQATGSGLGLAIVKHLVKQMNGSLTLSSPAMGRDDGFEARVSLPGIKAG</sequence>
<evidence type="ECO:0000259" key="14">
    <source>
        <dbReference type="PROSITE" id="PS50885"/>
    </source>
</evidence>
<evidence type="ECO:0000256" key="3">
    <source>
        <dbReference type="ARBA" id="ARBA00012438"/>
    </source>
</evidence>
<dbReference type="GO" id="GO:0000155">
    <property type="term" value="F:phosphorelay sensor kinase activity"/>
    <property type="evidence" value="ECO:0007669"/>
    <property type="project" value="InterPro"/>
</dbReference>
<dbReference type="InterPro" id="IPR003661">
    <property type="entry name" value="HisK_dim/P_dom"/>
</dbReference>
<keyword evidence="11" id="KW-0902">Two-component regulatory system</keyword>
<dbReference type="SUPFAM" id="SSF47384">
    <property type="entry name" value="Homodimeric domain of signal transducing histidine kinase"/>
    <property type="match status" value="1"/>
</dbReference>
<dbReference type="STRING" id="2052828.ATO67_08675"/>
<keyword evidence="6 12" id="KW-0812">Transmembrane</keyword>
<dbReference type="PROSITE" id="PS50109">
    <property type="entry name" value="HIS_KIN"/>
    <property type="match status" value="1"/>
</dbReference>
<evidence type="ECO:0000256" key="5">
    <source>
        <dbReference type="ARBA" id="ARBA00022679"/>
    </source>
</evidence>
<dbReference type="AlphaFoldDB" id="A0A135P1F5"/>
<evidence type="ECO:0000259" key="13">
    <source>
        <dbReference type="PROSITE" id="PS50109"/>
    </source>
</evidence>
<dbReference type="PROSITE" id="PS50885">
    <property type="entry name" value="HAMP"/>
    <property type="match status" value="1"/>
</dbReference>
<evidence type="ECO:0000313" key="16">
    <source>
        <dbReference type="Proteomes" id="UP000070498"/>
    </source>
</evidence>
<evidence type="ECO:0000256" key="2">
    <source>
        <dbReference type="ARBA" id="ARBA00004141"/>
    </source>
</evidence>
<evidence type="ECO:0000256" key="9">
    <source>
        <dbReference type="ARBA" id="ARBA00022840"/>
    </source>
</evidence>
<reference evidence="15 16" key="1">
    <citation type="submission" date="2015-11" db="EMBL/GenBank/DDBJ databases">
        <title>Draft genome sequence of Agrobacterium sp. R89-1.</title>
        <authorList>
            <person name="Zahradnik J."/>
            <person name="Kyslikova E."/>
            <person name="Palyzova A."/>
            <person name="Kyslik P."/>
        </authorList>
    </citation>
    <scope>NUCLEOTIDE SEQUENCE [LARGE SCALE GENOMIC DNA]</scope>
    <source>
        <strain evidence="15 16">R89-1</strain>
    </source>
</reference>
<accession>A0A135P1F5</accession>
<dbReference type="InterPro" id="IPR005467">
    <property type="entry name" value="His_kinase_dom"/>
</dbReference>
<evidence type="ECO:0000256" key="4">
    <source>
        <dbReference type="ARBA" id="ARBA00022553"/>
    </source>
</evidence>
<feature type="domain" description="Histidine kinase" evidence="13">
    <location>
        <begin position="233"/>
        <end position="443"/>
    </location>
</feature>
<dbReference type="Pfam" id="PF02518">
    <property type="entry name" value="HATPase_c"/>
    <property type="match status" value="1"/>
</dbReference>
<dbReference type="EC" id="2.7.13.3" evidence="3"/>
<comment type="catalytic activity">
    <reaction evidence="1">
        <text>ATP + protein L-histidine = ADP + protein N-phospho-L-histidine.</text>
        <dbReference type="EC" id="2.7.13.3"/>
    </reaction>
</comment>
<dbReference type="PANTHER" id="PTHR45436:SF14">
    <property type="entry name" value="SENSOR PROTEIN QSEC"/>
    <property type="match status" value="1"/>
</dbReference>
<dbReference type="InterPro" id="IPR003594">
    <property type="entry name" value="HATPase_dom"/>
</dbReference>
<dbReference type="SUPFAM" id="SSF55874">
    <property type="entry name" value="ATPase domain of HSP90 chaperone/DNA topoisomerase II/histidine kinase"/>
    <property type="match status" value="1"/>
</dbReference>
<keyword evidence="9" id="KW-0067">ATP-binding</keyword>
<evidence type="ECO:0000256" key="1">
    <source>
        <dbReference type="ARBA" id="ARBA00000085"/>
    </source>
</evidence>
<dbReference type="GO" id="GO:0005524">
    <property type="term" value="F:ATP binding"/>
    <property type="evidence" value="ECO:0007669"/>
    <property type="project" value="UniProtKB-KW"/>
</dbReference>
<evidence type="ECO:0000256" key="7">
    <source>
        <dbReference type="ARBA" id="ARBA00022741"/>
    </source>
</evidence>
<organism evidence="15 16">
    <name type="scientific">Agrobacterium bohemicum</name>
    <dbReference type="NCBI Taxonomy" id="2052828"/>
    <lineage>
        <taxon>Bacteria</taxon>
        <taxon>Pseudomonadati</taxon>
        <taxon>Pseudomonadota</taxon>
        <taxon>Alphaproteobacteria</taxon>
        <taxon>Hyphomicrobiales</taxon>
        <taxon>Rhizobiaceae</taxon>
        <taxon>Rhizobium/Agrobacterium group</taxon>
        <taxon>Agrobacterium</taxon>
    </lineage>
</organism>
<dbReference type="Gene3D" id="1.10.287.130">
    <property type="match status" value="1"/>
</dbReference>
<feature type="transmembrane region" description="Helical" evidence="12">
    <location>
        <begin position="152"/>
        <end position="172"/>
    </location>
</feature>
<comment type="subcellular location">
    <subcellularLocation>
        <location evidence="2">Membrane</location>
        <topology evidence="2">Multi-pass membrane protein</topology>
    </subcellularLocation>
</comment>
<evidence type="ECO:0000256" key="6">
    <source>
        <dbReference type="ARBA" id="ARBA00022692"/>
    </source>
</evidence>
<evidence type="ECO:0000256" key="11">
    <source>
        <dbReference type="ARBA" id="ARBA00023012"/>
    </source>
</evidence>
<dbReference type="InterPro" id="IPR050428">
    <property type="entry name" value="TCS_sensor_his_kinase"/>
</dbReference>
<keyword evidence="12" id="KW-0472">Membrane</keyword>
<keyword evidence="5" id="KW-0808">Transferase</keyword>
<keyword evidence="8 15" id="KW-0418">Kinase</keyword>
<keyword evidence="16" id="KW-1185">Reference proteome</keyword>
<dbReference type="InterPro" id="IPR003660">
    <property type="entry name" value="HAMP_dom"/>
</dbReference>
<evidence type="ECO:0000256" key="12">
    <source>
        <dbReference type="SAM" id="Phobius"/>
    </source>
</evidence>
<keyword evidence="10 12" id="KW-1133">Transmembrane helix</keyword>
<proteinExistence type="predicted"/>
<dbReference type="SMART" id="SM00388">
    <property type="entry name" value="HisKA"/>
    <property type="match status" value="1"/>
</dbReference>
<name>A0A135P1F5_9HYPH</name>
<dbReference type="EMBL" id="LNUW01000034">
    <property type="protein sequence ID" value="KXG85272.1"/>
    <property type="molecule type" value="Genomic_DNA"/>
</dbReference>
<evidence type="ECO:0000256" key="10">
    <source>
        <dbReference type="ARBA" id="ARBA00022989"/>
    </source>
</evidence>
<protein>
    <recommendedName>
        <fullName evidence="3">histidine kinase</fullName>
        <ecNumber evidence="3">2.7.13.3</ecNumber>
    </recommendedName>
</protein>
<dbReference type="SMART" id="SM00387">
    <property type="entry name" value="HATPase_c"/>
    <property type="match status" value="1"/>
</dbReference>
<evidence type="ECO:0000313" key="15">
    <source>
        <dbReference type="EMBL" id="KXG85272.1"/>
    </source>
</evidence>
<dbReference type="CDD" id="cd00082">
    <property type="entry name" value="HisKA"/>
    <property type="match status" value="1"/>
</dbReference>
<keyword evidence="4" id="KW-0597">Phosphoprotein</keyword>
<dbReference type="Proteomes" id="UP000070498">
    <property type="component" value="Unassembled WGS sequence"/>
</dbReference>
<gene>
    <name evidence="15" type="ORF">ATO67_08675</name>
</gene>
<feature type="domain" description="HAMP" evidence="14">
    <location>
        <begin position="173"/>
        <end position="225"/>
    </location>
</feature>
<dbReference type="GO" id="GO:0005886">
    <property type="term" value="C:plasma membrane"/>
    <property type="evidence" value="ECO:0007669"/>
    <property type="project" value="TreeGrafter"/>
</dbReference>
<dbReference type="PANTHER" id="PTHR45436">
    <property type="entry name" value="SENSOR HISTIDINE KINASE YKOH"/>
    <property type="match status" value="1"/>
</dbReference>
<comment type="caution">
    <text evidence="15">The sequence shown here is derived from an EMBL/GenBank/DDBJ whole genome shotgun (WGS) entry which is preliminary data.</text>
</comment>
<keyword evidence="7" id="KW-0547">Nucleotide-binding</keyword>
<evidence type="ECO:0000256" key="8">
    <source>
        <dbReference type="ARBA" id="ARBA00022777"/>
    </source>
</evidence>
<dbReference type="RefSeq" id="WP_067646947.1">
    <property type="nucleotide sequence ID" value="NZ_KQ961026.1"/>
</dbReference>